<sequence length="170" mass="17946">VNVSRLGHSPLSTAAPSTVVQTLPATREEEAAKMADSPTIDAVFHNAVIVTMDDAFRVLQDGAVAVAGDRIAAVGPSADVLAAFPCAVQTLDLGGRIVLPGLVNTHVHTSQQLARGIADDVDLMTWLHGRIWPYESHMTEEDSYASTLLCGIELIRSGVSSSFSLCQHGV</sequence>
<organism evidence="6">
    <name type="scientific">Zea mays</name>
    <name type="common">Maize</name>
    <dbReference type="NCBI Taxonomy" id="4577"/>
    <lineage>
        <taxon>Eukaryota</taxon>
        <taxon>Viridiplantae</taxon>
        <taxon>Streptophyta</taxon>
        <taxon>Embryophyta</taxon>
        <taxon>Tracheophyta</taxon>
        <taxon>Spermatophyta</taxon>
        <taxon>Magnoliopsida</taxon>
        <taxon>Liliopsida</taxon>
        <taxon>Poales</taxon>
        <taxon>Poaceae</taxon>
        <taxon>PACMAD clade</taxon>
        <taxon>Panicoideae</taxon>
        <taxon>Andropogonodae</taxon>
        <taxon>Andropogoneae</taxon>
        <taxon>Tripsacinae</taxon>
        <taxon>Zea</taxon>
    </lineage>
</organism>
<feature type="domain" description="Amidohydrolase-related" evidence="4">
    <location>
        <begin position="97"/>
        <end position="160"/>
    </location>
</feature>
<gene>
    <name evidence="6" type="primary">mtaD</name>
    <name evidence="6" type="ORF">Zm00014a_036238</name>
</gene>
<dbReference type="InterPro" id="IPR011059">
    <property type="entry name" value="Metal-dep_hydrolase_composite"/>
</dbReference>
<dbReference type="GO" id="GO:0016810">
    <property type="term" value="F:hydrolase activity, acting on carbon-nitrogen (but not peptide) bonds"/>
    <property type="evidence" value="ECO:0007669"/>
    <property type="project" value="InterPro"/>
</dbReference>
<keyword evidence="3" id="KW-0862">Zinc</keyword>
<dbReference type="InterPro" id="IPR050287">
    <property type="entry name" value="MTA/SAH_deaminase"/>
</dbReference>
<dbReference type="InterPro" id="IPR006680">
    <property type="entry name" value="Amidohydro-rel"/>
</dbReference>
<accession>A0A3L6FNG6</accession>
<evidence type="ECO:0000256" key="1">
    <source>
        <dbReference type="ARBA" id="ARBA00022723"/>
    </source>
</evidence>
<evidence type="ECO:0000259" key="5">
    <source>
        <dbReference type="Pfam" id="PF22039"/>
    </source>
</evidence>
<dbReference type="ExpressionAtlas" id="A0A3L6FNG6">
    <property type="expression patterns" value="baseline and differential"/>
</dbReference>
<dbReference type="GO" id="GO:0046872">
    <property type="term" value="F:metal ion binding"/>
    <property type="evidence" value="ECO:0007669"/>
    <property type="project" value="UniProtKB-KW"/>
</dbReference>
<evidence type="ECO:0000313" key="6">
    <source>
        <dbReference type="EMBL" id="PWZ34785.1"/>
    </source>
</evidence>
<dbReference type="Gene3D" id="2.30.40.10">
    <property type="entry name" value="Urease, subunit C, domain 1"/>
    <property type="match status" value="1"/>
</dbReference>
<dbReference type="Pfam" id="PF01979">
    <property type="entry name" value="Amidohydro_1"/>
    <property type="match status" value="1"/>
</dbReference>
<dbReference type="SUPFAM" id="SSF51556">
    <property type="entry name" value="Metallo-dependent hydrolases"/>
    <property type="match status" value="1"/>
</dbReference>
<dbReference type="FunFam" id="2.30.40.10:FF:000067">
    <property type="entry name" value="5-methylthioadenosine/S-adenosylhomocysteine deaminase"/>
    <property type="match status" value="1"/>
</dbReference>
<keyword evidence="1" id="KW-0479">Metal-binding</keyword>
<feature type="non-terminal residue" evidence="6">
    <location>
        <position position="1"/>
    </location>
</feature>
<evidence type="ECO:0000256" key="2">
    <source>
        <dbReference type="ARBA" id="ARBA00022801"/>
    </source>
</evidence>
<proteinExistence type="predicted"/>
<dbReference type="SUPFAM" id="SSF51338">
    <property type="entry name" value="Composite domain of metallo-dependent hydrolases"/>
    <property type="match status" value="1"/>
</dbReference>
<dbReference type="Proteomes" id="UP000251960">
    <property type="component" value="Chromosome 3"/>
</dbReference>
<reference evidence="6" key="1">
    <citation type="journal article" date="2018" name="Nat. Genet.">
        <title>Extensive intraspecific gene order and gene structural variations between Mo17 and other maize genomes.</title>
        <authorList>
            <person name="Sun S."/>
            <person name="Zhou Y."/>
            <person name="Chen J."/>
            <person name="Shi J."/>
            <person name="Zhao H."/>
            <person name="Zhao H."/>
            <person name="Song W."/>
            <person name="Zhang M."/>
            <person name="Cui Y."/>
            <person name="Dong X."/>
            <person name="Liu H."/>
            <person name="Ma X."/>
            <person name="Jiao Y."/>
            <person name="Wang B."/>
            <person name="Wei X."/>
            <person name="Stein J.C."/>
            <person name="Glaubitz J.C."/>
            <person name="Lu F."/>
            <person name="Yu G."/>
            <person name="Liang C."/>
            <person name="Fengler K."/>
            <person name="Li B."/>
            <person name="Rafalski A."/>
            <person name="Schnable P.S."/>
            <person name="Ware D.H."/>
            <person name="Buckler E.S."/>
            <person name="Lai J."/>
        </authorList>
    </citation>
    <scope>NUCLEOTIDE SEQUENCE [LARGE SCALE GENOMIC DNA]</scope>
    <source>
        <tissue evidence="6">Seedling</tissue>
    </source>
</reference>
<dbReference type="AlphaFoldDB" id="A0A3L6FNG6"/>
<dbReference type="PANTHER" id="PTHR43794">
    <property type="entry name" value="AMINOHYDROLASE SSNA-RELATED"/>
    <property type="match status" value="1"/>
</dbReference>
<dbReference type="InterPro" id="IPR054418">
    <property type="entry name" value="MQNX/HUTI_composite_N"/>
</dbReference>
<dbReference type="PANTHER" id="PTHR43794:SF11">
    <property type="entry name" value="AMIDOHYDROLASE-RELATED DOMAIN-CONTAINING PROTEIN"/>
    <property type="match status" value="1"/>
</dbReference>
<feature type="domain" description="Aminodeoxyfutalosine deaminase/Imidazolonepropionase-like composite" evidence="5">
    <location>
        <begin position="62"/>
        <end position="85"/>
    </location>
</feature>
<evidence type="ECO:0000259" key="4">
    <source>
        <dbReference type="Pfam" id="PF01979"/>
    </source>
</evidence>
<dbReference type="EMBL" id="NCVQ01000004">
    <property type="protein sequence ID" value="PWZ34785.1"/>
    <property type="molecule type" value="Genomic_DNA"/>
</dbReference>
<dbReference type="Pfam" id="PF22039">
    <property type="entry name" value="HUTI_composite_bact"/>
    <property type="match status" value="1"/>
</dbReference>
<dbReference type="InterPro" id="IPR032466">
    <property type="entry name" value="Metal_Hydrolase"/>
</dbReference>
<keyword evidence="2" id="KW-0378">Hydrolase</keyword>
<evidence type="ECO:0000256" key="3">
    <source>
        <dbReference type="ARBA" id="ARBA00022833"/>
    </source>
</evidence>
<protein>
    <submittedName>
        <fullName evidence="6">5-methylthioadenosine/S-adenosylhomocysteine deaminase</fullName>
    </submittedName>
</protein>
<name>A0A3L6FNG6_MAIZE</name>
<comment type="caution">
    <text evidence="6">The sequence shown here is derived from an EMBL/GenBank/DDBJ whole genome shotgun (WGS) entry which is preliminary data.</text>
</comment>